<evidence type="ECO:0000313" key="2">
    <source>
        <dbReference type="Proteomes" id="UP000320364"/>
    </source>
</evidence>
<dbReference type="EMBL" id="MK919479">
    <property type="protein sequence ID" value="QDH48540.1"/>
    <property type="molecule type" value="Genomic_DNA"/>
</dbReference>
<evidence type="ECO:0000313" key="1">
    <source>
        <dbReference type="EMBL" id="QDH48540.1"/>
    </source>
</evidence>
<sequence length="69" mass="8011">MLHDEDTPIRQRVRQIDVKQNAATMQYEARCDECGRLVFAAAWEMVRRGKLTVPLAWAHQCDPPDILDM</sequence>
<name>A0A514A5J8_9CAUD</name>
<reference evidence="1 2" key="1">
    <citation type="submission" date="2019-05" db="EMBL/GenBank/DDBJ databases">
        <authorList>
            <person name="Blazevic P."/>
            <person name="Carr B.L."/>
            <person name="Cusick N.V."/>
            <person name="Dudas J."/>
            <person name="Fiejdasz D."/>
            <person name="Friscone B.N."/>
            <person name="Fu B."/>
            <person name="Hussein A."/>
            <person name="Joyce A.J."/>
            <person name="McGann T.L."/>
            <person name="Rowan K."/>
            <person name="Schnautz R."/>
            <person name="Szarvas D.I."/>
            <person name="Zingsheim K."/>
            <person name="Zwissler T.E."/>
            <person name="Ball S.L."/>
            <person name="Breitenberger C.A."/>
            <person name="Daniels C.J."/>
            <person name="Garlena R.A."/>
            <person name="Russell D.A."/>
            <person name="Pope W.H."/>
            <person name="Jacobs-Sera D."/>
            <person name="Hatfull G.F."/>
        </authorList>
    </citation>
    <scope>NUCLEOTIDE SEQUENCE [LARGE SCALE GENOMIC DNA]</scope>
</reference>
<organism evidence="1 2">
    <name type="scientific">Arthrobacter phage Grekaycon</name>
    <dbReference type="NCBI Taxonomy" id="2591068"/>
    <lineage>
        <taxon>Viruses</taxon>
        <taxon>Duplodnaviria</taxon>
        <taxon>Heunggongvirae</taxon>
        <taxon>Uroviricota</taxon>
        <taxon>Caudoviricetes</taxon>
        <taxon>Berryhillviridae</taxon>
        <taxon>Marthavirus</taxon>
        <taxon>Marthavirus martha</taxon>
    </lineage>
</organism>
<dbReference type="Proteomes" id="UP000320364">
    <property type="component" value="Segment"/>
</dbReference>
<proteinExistence type="predicted"/>
<gene>
    <name evidence="1" type="primary">50</name>
    <name evidence="1" type="ORF">SEA_GREKAYCON_50</name>
</gene>
<accession>A0A514A5J8</accession>
<protein>
    <submittedName>
        <fullName evidence="1">Uncharacterized protein</fullName>
    </submittedName>
</protein>